<evidence type="ECO:0000259" key="3">
    <source>
        <dbReference type="PROSITE" id="PS50966"/>
    </source>
</evidence>
<dbReference type="EMBL" id="AP027081">
    <property type="protein sequence ID" value="BDU78800.1"/>
    <property type="molecule type" value="Genomic_DNA"/>
</dbReference>
<proteinExistence type="predicted"/>
<organism evidence="4 5">
    <name type="scientific">Mesoterricola sediminis</name>
    <dbReference type="NCBI Taxonomy" id="2927980"/>
    <lineage>
        <taxon>Bacteria</taxon>
        <taxon>Pseudomonadati</taxon>
        <taxon>Acidobacteriota</taxon>
        <taxon>Holophagae</taxon>
        <taxon>Holophagales</taxon>
        <taxon>Holophagaceae</taxon>
        <taxon>Mesoterricola</taxon>
    </lineage>
</organism>
<keyword evidence="1" id="KW-0863">Zinc-finger</keyword>
<dbReference type="KEGG" id="msea:METESE_37580"/>
<dbReference type="PROSITE" id="PS50966">
    <property type="entry name" value="ZF_SWIM"/>
    <property type="match status" value="1"/>
</dbReference>
<accession>A0AA48KF85</accession>
<sequence>MNTLSERFGTTWWGRLWIHALEQLGDDFENRLPRGKKYAEEGAVSHFTVSPGEIQAKVHGRKTYNVTLGLPALSATQWEKALERIHAESRFVASLLAGEMPQGLDETFREAGASLYPRVPKELQTHCDCPDWANPCKHVAAVCYIMAEALDRDPWLLFDLRGRTREEVLEALQARVEPAQPAPRKRGRPRKEVSVVDLLARRHEMAEPWLRMDEAVYDAPRAAIPEIPIPRAIPPDPSVFIQLGPLPHARIETSLCLAALMHRTAQVVQIQIEEGVGNMEEPEGAPPEQGQAPSPFETPMPPPSSSKSWRHNKKRRWGKG</sequence>
<dbReference type="PANTHER" id="PTHR38133:SF1">
    <property type="entry name" value="SLR1429 PROTEIN"/>
    <property type="match status" value="1"/>
</dbReference>
<gene>
    <name evidence="4" type="ORF">METESE_37580</name>
</gene>
<evidence type="ECO:0000256" key="1">
    <source>
        <dbReference type="PROSITE-ProRule" id="PRU00325"/>
    </source>
</evidence>
<feature type="compositionally biased region" description="Low complexity" evidence="2">
    <location>
        <begin position="286"/>
        <end position="295"/>
    </location>
</feature>
<dbReference type="Pfam" id="PF04434">
    <property type="entry name" value="SWIM"/>
    <property type="match status" value="1"/>
</dbReference>
<reference evidence="4" key="1">
    <citation type="journal article" date="2023" name="Int. J. Syst. Evol. Microbiol.">
        <title>Mesoterricola silvestris gen. nov., sp. nov., Mesoterricola sediminis sp. nov., Geothrix oryzae sp. nov., Geothrix edaphica sp. nov., Geothrix rubra sp. nov., and Geothrix limicola sp. nov., six novel members of Acidobacteriota isolated from soils.</title>
        <authorList>
            <person name="Itoh H."/>
            <person name="Sugisawa Y."/>
            <person name="Mise K."/>
            <person name="Xu Z."/>
            <person name="Kuniyasu M."/>
            <person name="Ushijima N."/>
            <person name="Kawano K."/>
            <person name="Kobayashi E."/>
            <person name="Shiratori Y."/>
            <person name="Masuda Y."/>
            <person name="Senoo K."/>
        </authorList>
    </citation>
    <scope>NUCLEOTIDE SEQUENCE</scope>
    <source>
        <strain evidence="4">W786</strain>
    </source>
</reference>
<dbReference type="PANTHER" id="PTHR38133">
    <property type="entry name" value="SLR1429 PROTEIN"/>
    <property type="match status" value="1"/>
</dbReference>
<feature type="region of interest" description="Disordered" evidence="2">
    <location>
        <begin position="278"/>
        <end position="320"/>
    </location>
</feature>
<dbReference type="AlphaFoldDB" id="A0AA48KF85"/>
<keyword evidence="1" id="KW-0479">Metal-binding</keyword>
<evidence type="ECO:0000313" key="4">
    <source>
        <dbReference type="EMBL" id="BDU78800.1"/>
    </source>
</evidence>
<keyword evidence="5" id="KW-1185">Reference proteome</keyword>
<evidence type="ECO:0000256" key="2">
    <source>
        <dbReference type="SAM" id="MobiDB-lite"/>
    </source>
</evidence>
<dbReference type="InterPro" id="IPR007527">
    <property type="entry name" value="Znf_SWIM"/>
</dbReference>
<dbReference type="RefSeq" id="WP_243333353.1">
    <property type="nucleotide sequence ID" value="NZ_AP027081.1"/>
</dbReference>
<dbReference type="GO" id="GO:0008270">
    <property type="term" value="F:zinc ion binding"/>
    <property type="evidence" value="ECO:0007669"/>
    <property type="project" value="UniProtKB-KW"/>
</dbReference>
<keyword evidence="1" id="KW-0862">Zinc</keyword>
<feature type="domain" description="SWIM-type" evidence="3">
    <location>
        <begin position="117"/>
        <end position="147"/>
    </location>
</feature>
<feature type="compositionally biased region" description="Basic residues" evidence="2">
    <location>
        <begin position="308"/>
        <end position="320"/>
    </location>
</feature>
<dbReference type="Proteomes" id="UP001228113">
    <property type="component" value="Chromosome"/>
</dbReference>
<evidence type="ECO:0000313" key="5">
    <source>
        <dbReference type="Proteomes" id="UP001228113"/>
    </source>
</evidence>
<name>A0AA48KF85_9BACT</name>
<protein>
    <recommendedName>
        <fullName evidence="3">SWIM-type domain-containing protein</fullName>
    </recommendedName>
</protein>